<name>A0A4Y9SLG2_9BURK</name>
<proteinExistence type="predicted"/>
<sequence>MSSNLRVIQPHRRPAFFSSSAWQAALVVLCGSMCCAPATAALSDTLHPYAGVTYTTDDNLFRVPDGVEPGPEGRSDTMRQAMFGIQVDRPFGRQRLEANVKLSKVDFNKYEQLNYSGKDADATLHWRIGNLLSGDLGGSYSETLAPFNDFHSTERNLRVHRNGFVSAAYLFHPSWQVRGTYVRDQFAYDLLSQKYLDRTETSTEVGFDYLAASGSTIGLLARRSKGEYPDDVAGGFFTNEDYKQDAYRLKILWLLSAQSRVEFQGGHTSRKHVVSGYRDASGTNGRLTATWSPRAALKFVGSAWREFTPYEGSLTSFSLNRGASLRGTWAVLDRLSVDAQWSTIHRDFDTPRIGNVIYPGFGDNSRTGSVGVNYVFRDHIGLGAAFNRDTRSIDRRFGVPYRSNGGSVYVNLQF</sequence>
<evidence type="ECO:0000313" key="3">
    <source>
        <dbReference type="Proteomes" id="UP000297729"/>
    </source>
</evidence>
<evidence type="ECO:0008006" key="4">
    <source>
        <dbReference type="Google" id="ProtNLM"/>
    </source>
</evidence>
<organism evidence="2 3">
    <name type="scientific">Duganella callida</name>
    <dbReference type="NCBI Taxonomy" id="2561932"/>
    <lineage>
        <taxon>Bacteria</taxon>
        <taxon>Pseudomonadati</taxon>
        <taxon>Pseudomonadota</taxon>
        <taxon>Betaproteobacteria</taxon>
        <taxon>Burkholderiales</taxon>
        <taxon>Oxalobacteraceae</taxon>
        <taxon>Telluria group</taxon>
        <taxon>Duganella</taxon>
    </lineage>
</organism>
<dbReference type="AlphaFoldDB" id="A0A4Y9SLG2"/>
<dbReference type="InterPro" id="IPR017465">
    <property type="entry name" value="EpsL_proteobac"/>
</dbReference>
<evidence type="ECO:0000256" key="1">
    <source>
        <dbReference type="SAM" id="SignalP"/>
    </source>
</evidence>
<reference evidence="2 3" key="1">
    <citation type="submission" date="2019-03" db="EMBL/GenBank/DDBJ databases">
        <title>Draft Genome Sequence of Duganella callidus sp. nov., a Novel Duganella Species Isolated from Cultivated Soil.</title>
        <authorList>
            <person name="Raths R."/>
            <person name="Peta V."/>
            <person name="Bucking H."/>
        </authorList>
    </citation>
    <scope>NUCLEOTIDE SEQUENCE [LARGE SCALE GENOMIC DNA]</scope>
    <source>
        <strain evidence="2 3">DN04</strain>
    </source>
</reference>
<gene>
    <name evidence="2" type="ORF">E4L98_06705</name>
</gene>
<dbReference type="RefSeq" id="WP_135200792.1">
    <property type="nucleotide sequence ID" value="NZ_SPVG01000069.1"/>
</dbReference>
<keyword evidence="1" id="KW-0732">Signal</keyword>
<evidence type="ECO:0000313" key="2">
    <source>
        <dbReference type="EMBL" id="TFW27505.1"/>
    </source>
</evidence>
<feature type="signal peptide" evidence="1">
    <location>
        <begin position="1"/>
        <end position="40"/>
    </location>
</feature>
<protein>
    <recommendedName>
        <fullName evidence="4">Outer membrane beta-barrel protein</fullName>
    </recommendedName>
</protein>
<dbReference type="Proteomes" id="UP000297729">
    <property type="component" value="Unassembled WGS sequence"/>
</dbReference>
<dbReference type="OrthoDB" id="8576304at2"/>
<dbReference type="EMBL" id="SPVG01000069">
    <property type="protein sequence ID" value="TFW27505.1"/>
    <property type="molecule type" value="Genomic_DNA"/>
</dbReference>
<comment type="caution">
    <text evidence="2">The sequence shown here is derived from an EMBL/GenBank/DDBJ whole genome shotgun (WGS) entry which is preliminary data.</text>
</comment>
<feature type="chain" id="PRO_5021405669" description="Outer membrane beta-barrel protein" evidence="1">
    <location>
        <begin position="41"/>
        <end position="414"/>
    </location>
</feature>
<accession>A0A4Y9SLG2</accession>
<dbReference type="NCBIfam" id="TIGR03014">
    <property type="entry name" value="EpsL"/>
    <property type="match status" value="1"/>
</dbReference>
<keyword evidence="3" id="KW-1185">Reference proteome</keyword>